<evidence type="ECO:0000256" key="1">
    <source>
        <dbReference type="SAM" id="MobiDB-lite"/>
    </source>
</evidence>
<feature type="compositionally biased region" description="Basic and acidic residues" evidence="1">
    <location>
        <begin position="169"/>
        <end position="186"/>
    </location>
</feature>
<dbReference type="InterPro" id="IPR019327">
    <property type="entry name" value="WKF"/>
</dbReference>
<reference evidence="3 4" key="1">
    <citation type="submission" date="2018-06" db="EMBL/GenBank/DDBJ databases">
        <title>Genome Sequence of the Brown Rot Fungal Pathogen Monilinia fructigena.</title>
        <authorList>
            <person name="Landi L."/>
            <person name="De Miccolis Angelini R.M."/>
            <person name="Pollastro S."/>
            <person name="Abate D."/>
            <person name="Faretra F."/>
            <person name="Romanazzi G."/>
        </authorList>
    </citation>
    <scope>NUCLEOTIDE SEQUENCE [LARGE SCALE GENOMIC DNA]</scope>
    <source>
        <strain evidence="3 4">Mfrg269</strain>
    </source>
</reference>
<gene>
    <name evidence="3" type="ORF">DID88_005528</name>
</gene>
<evidence type="ECO:0000313" key="3">
    <source>
        <dbReference type="EMBL" id="RAL65865.1"/>
    </source>
</evidence>
<feature type="compositionally biased region" description="Acidic residues" evidence="1">
    <location>
        <begin position="436"/>
        <end position="460"/>
    </location>
</feature>
<dbReference type="Pfam" id="PF10180">
    <property type="entry name" value="WKF"/>
    <property type="match status" value="1"/>
</dbReference>
<comment type="caution">
    <text evidence="3">The sequence shown here is derived from an EMBL/GenBank/DDBJ whole genome shotgun (WGS) entry which is preliminary data.</text>
</comment>
<feature type="compositionally biased region" description="Low complexity" evidence="1">
    <location>
        <begin position="423"/>
        <end position="435"/>
    </location>
</feature>
<proteinExistence type="predicted"/>
<feature type="compositionally biased region" description="Polar residues" evidence="1">
    <location>
        <begin position="26"/>
        <end position="37"/>
    </location>
</feature>
<feature type="region of interest" description="Disordered" evidence="1">
    <location>
        <begin position="1"/>
        <end position="112"/>
    </location>
</feature>
<feature type="region of interest" description="Disordered" evidence="1">
    <location>
        <begin position="345"/>
        <end position="460"/>
    </location>
</feature>
<dbReference type="EMBL" id="QKRW01000008">
    <property type="protein sequence ID" value="RAL65865.1"/>
    <property type="molecule type" value="Genomic_DNA"/>
</dbReference>
<feature type="region of interest" description="Disordered" evidence="1">
    <location>
        <begin position="151"/>
        <end position="198"/>
    </location>
</feature>
<feature type="domain" description="WKF" evidence="2">
    <location>
        <begin position="207"/>
        <end position="268"/>
    </location>
</feature>
<evidence type="ECO:0000313" key="4">
    <source>
        <dbReference type="Proteomes" id="UP000249056"/>
    </source>
</evidence>
<dbReference type="PANTHER" id="PTHR22306:SF2">
    <property type="entry name" value="CHROMOSOME 7 OPEN READING FRAME 50"/>
    <property type="match status" value="1"/>
</dbReference>
<dbReference type="PANTHER" id="PTHR22306">
    <property type="entry name" value="CHROMOSOME 7 OPEN READING FRAME 50"/>
    <property type="match status" value="1"/>
</dbReference>
<organism evidence="3 4">
    <name type="scientific">Monilinia fructigena</name>
    <dbReference type="NCBI Taxonomy" id="38457"/>
    <lineage>
        <taxon>Eukaryota</taxon>
        <taxon>Fungi</taxon>
        <taxon>Dikarya</taxon>
        <taxon>Ascomycota</taxon>
        <taxon>Pezizomycotina</taxon>
        <taxon>Leotiomycetes</taxon>
        <taxon>Helotiales</taxon>
        <taxon>Sclerotiniaceae</taxon>
        <taxon>Monilinia</taxon>
    </lineage>
</organism>
<sequence>MTSSTSASGGVPRIPSWKRLGLKLKSAQNSSDSNPQPSIAEPPKEIETGNRKRPRDTELEHEASAKKLKNLNSNPTSEPQRPIAPDSITTPKTTRKKSVTFTPETKSQDGDSIKQLYLGWVADQKAQDDFFYGPSTTQAFETPVPTIVEEQFDTTLPEKERRVKRVKKAKSEEKAKNDTTEKDSKPQKSVKKSKVSKPTAAPRPFLAYLRQYHESKETWKFNKNHQNHLLKHAFNVEVVPSDHAYLLYEYVRGLQGGVRKRLRDEALSIKVKDREADASGFPATMVESNKRQREYDIAINEYVASMTAAGASREMGYEEGVLMGLSDAAMAPRMAKRMRAEQILAELGSSSSEETTDTQTVAMDEEKRLQLNDGTTQKLRRKRKQRTLATDDSSSSGSDSSSDSDDSSSEDGSMANGDKSDESSSSSSSSSSGSSSDDEASSSEDDSSSSDSDDSEDGIQ</sequence>
<feature type="compositionally biased region" description="Low complexity" evidence="1">
    <location>
        <begin position="387"/>
        <end position="401"/>
    </location>
</feature>
<name>A0A395J017_9HELO</name>
<feature type="compositionally biased region" description="Basic and acidic residues" evidence="1">
    <location>
        <begin position="42"/>
        <end position="65"/>
    </location>
</feature>
<dbReference type="OrthoDB" id="10261563at2759"/>
<feature type="compositionally biased region" description="Polar residues" evidence="1">
    <location>
        <begin position="70"/>
        <end position="79"/>
    </location>
</feature>
<protein>
    <recommendedName>
        <fullName evidence="2">WKF domain-containing protein</fullName>
    </recommendedName>
</protein>
<evidence type="ECO:0000259" key="2">
    <source>
        <dbReference type="Pfam" id="PF10180"/>
    </source>
</evidence>
<accession>A0A395J017</accession>
<dbReference type="Proteomes" id="UP000249056">
    <property type="component" value="Unassembled WGS sequence"/>
</dbReference>
<dbReference type="AlphaFoldDB" id="A0A395J017"/>
<keyword evidence="4" id="KW-1185">Reference proteome</keyword>
<feature type="compositionally biased region" description="Low complexity" evidence="1">
    <location>
        <begin position="349"/>
        <end position="360"/>
    </location>
</feature>